<dbReference type="InterPro" id="IPR031165">
    <property type="entry name" value="GNAT_YJDJ"/>
</dbReference>
<dbReference type="CDD" id="cd04301">
    <property type="entry name" value="NAT_SF"/>
    <property type="match status" value="1"/>
</dbReference>
<accession>A0A7K0K128</accession>
<name>A0A7K0K128_9ACTO</name>
<dbReference type="Proteomes" id="UP000442535">
    <property type="component" value="Unassembled WGS sequence"/>
</dbReference>
<keyword evidence="3" id="KW-1185">Reference proteome</keyword>
<organism evidence="2 3">
    <name type="scientific">Mobiluncus porci</name>
    <dbReference type="NCBI Taxonomy" id="2652278"/>
    <lineage>
        <taxon>Bacteria</taxon>
        <taxon>Bacillati</taxon>
        <taxon>Actinomycetota</taxon>
        <taxon>Actinomycetes</taxon>
        <taxon>Actinomycetales</taxon>
        <taxon>Actinomycetaceae</taxon>
        <taxon>Mobiluncus</taxon>
    </lineage>
</organism>
<evidence type="ECO:0000313" key="3">
    <source>
        <dbReference type="Proteomes" id="UP000442535"/>
    </source>
</evidence>
<sequence length="141" mass="15688">MKWRLASLFGSTLRSIPVSGWRPASGWIFNRSVTKGGPVTESDYHFEVRHNEKDGRFEAIREGQVVGLLRYTVDGERFYAEETVVDPAASGHGIAGALAKAVLEWQLEAGDKQVIANCPFVASYLNKHPEYKPLELAPSKR</sequence>
<feature type="domain" description="N-acetyltransferase" evidence="1">
    <location>
        <begin position="49"/>
        <end position="136"/>
    </location>
</feature>
<proteinExistence type="predicted"/>
<dbReference type="PANTHER" id="PTHR31435">
    <property type="entry name" value="PROTEIN NATD1"/>
    <property type="match status" value="1"/>
</dbReference>
<reference evidence="2 3" key="1">
    <citation type="submission" date="2019-08" db="EMBL/GenBank/DDBJ databases">
        <title>In-depth cultivation of the pig gut microbiome towards novel bacterial diversity and tailored functional studies.</title>
        <authorList>
            <person name="Wylensek D."/>
            <person name="Hitch T.C.A."/>
            <person name="Clavel T."/>
        </authorList>
    </citation>
    <scope>NUCLEOTIDE SEQUENCE [LARGE SCALE GENOMIC DNA]</scope>
    <source>
        <strain evidence="2 3">RF-GAM-744-WT-7</strain>
    </source>
</reference>
<dbReference type="Pfam" id="PF14542">
    <property type="entry name" value="Acetyltransf_CG"/>
    <property type="match status" value="1"/>
</dbReference>
<gene>
    <name evidence="2" type="ORF">FYJ63_02530</name>
</gene>
<dbReference type="Gene3D" id="3.40.630.30">
    <property type="match status" value="1"/>
</dbReference>
<dbReference type="SUPFAM" id="SSF55729">
    <property type="entry name" value="Acyl-CoA N-acyltransferases (Nat)"/>
    <property type="match status" value="1"/>
</dbReference>
<keyword evidence="2" id="KW-0808">Transferase</keyword>
<evidence type="ECO:0000313" key="2">
    <source>
        <dbReference type="EMBL" id="MST49134.1"/>
    </source>
</evidence>
<dbReference type="AlphaFoldDB" id="A0A7K0K128"/>
<comment type="caution">
    <text evidence="2">The sequence shown here is derived from an EMBL/GenBank/DDBJ whole genome shotgun (WGS) entry which is preliminary data.</text>
</comment>
<evidence type="ECO:0000259" key="1">
    <source>
        <dbReference type="PROSITE" id="PS51729"/>
    </source>
</evidence>
<dbReference type="InterPro" id="IPR045057">
    <property type="entry name" value="Gcn5-rel_NAT"/>
</dbReference>
<dbReference type="EMBL" id="VUMY01000003">
    <property type="protein sequence ID" value="MST49134.1"/>
    <property type="molecule type" value="Genomic_DNA"/>
</dbReference>
<dbReference type="InterPro" id="IPR016181">
    <property type="entry name" value="Acyl_CoA_acyltransferase"/>
</dbReference>
<dbReference type="PANTHER" id="PTHR31435:SF10">
    <property type="entry name" value="BSR4717 PROTEIN"/>
    <property type="match status" value="1"/>
</dbReference>
<protein>
    <submittedName>
        <fullName evidence="2">N-acetyltransferase</fullName>
    </submittedName>
</protein>
<dbReference type="GO" id="GO:0016740">
    <property type="term" value="F:transferase activity"/>
    <property type="evidence" value="ECO:0007669"/>
    <property type="project" value="UniProtKB-KW"/>
</dbReference>
<dbReference type="PROSITE" id="PS51729">
    <property type="entry name" value="GNAT_YJDJ"/>
    <property type="match status" value="1"/>
</dbReference>